<protein>
    <submittedName>
        <fullName evidence="3">HD-GYP domain-containing protein</fullName>
    </submittedName>
</protein>
<name>A0A430J4N2_9BACL</name>
<dbReference type="CDD" id="cd00077">
    <property type="entry name" value="HDc"/>
    <property type="match status" value="1"/>
</dbReference>
<dbReference type="Pfam" id="PF13487">
    <property type="entry name" value="HD_5"/>
    <property type="match status" value="1"/>
</dbReference>
<proteinExistence type="predicted"/>
<dbReference type="RefSeq" id="WP_126144897.1">
    <property type="nucleotide sequence ID" value="NZ_RXHU01000124.1"/>
</dbReference>
<dbReference type="SMART" id="SM00471">
    <property type="entry name" value="HDc"/>
    <property type="match status" value="1"/>
</dbReference>
<dbReference type="EMBL" id="RXHU01000124">
    <property type="protein sequence ID" value="RTE02086.1"/>
    <property type="molecule type" value="Genomic_DNA"/>
</dbReference>
<dbReference type="Proteomes" id="UP000276128">
    <property type="component" value="Unassembled WGS sequence"/>
</dbReference>
<evidence type="ECO:0000313" key="3">
    <source>
        <dbReference type="EMBL" id="RTE02086.1"/>
    </source>
</evidence>
<keyword evidence="4" id="KW-1185">Reference proteome</keyword>
<dbReference type="PANTHER" id="PTHR43155">
    <property type="entry name" value="CYCLIC DI-GMP PHOSPHODIESTERASE PA4108-RELATED"/>
    <property type="match status" value="1"/>
</dbReference>
<gene>
    <name evidence="3" type="ORF">EJQ19_29940</name>
</gene>
<dbReference type="InterPro" id="IPR006675">
    <property type="entry name" value="HDIG_dom"/>
</dbReference>
<feature type="domain" description="HD" evidence="1">
    <location>
        <begin position="176"/>
        <end position="298"/>
    </location>
</feature>
<dbReference type="AlphaFoldDB" id="A0A430J4N2"/>
<accession>A0A430J4N2</accession>
<dbReference type="Gene3D" id="1.10.3210.10">
    <property type="entry name" value="Hypothetical protein af1432"/>
    <property type="match status" value="1"/>
</dbReference>
<dbReference type="SUPFAM" id="SSF109604">
    <property type="entry name" value="HD-domain/PDEase-like"/>
    <property type="match status" value="1"/>
</dbReference>
<sequence>MQNSLFFKNVINADSIFESIGQLSDFAKTAIGCESISLFLIEEPGQITPTSYSVNMSTAVMEELQEVVIRTDYFAGEMEGTPFTLAQANGIVKASLLKSKLACLYGFHIQHGHAYGALLFAFQSPTLLTEEQLQLCKLSELHMEQSIRKIQFRKQVLKQQAYETLFNTLRVKDSFTVDHCYNVAFYSTLLGGRLGLSETELERLKLGALLHDVGKIAIPDHILRKPDRLTEAEFNVIRQHPDYGYELLKDLPGVEHVLPMVRWHHERIDGRGYPDGLSGDEIPLLVRIVSLADAFDAMTSTRVYRNSLHVHEVREQLQTHAGKQFDDKLVPIFLKILDEQMYIRKDGMRS</sequence>
<dbReference type="InterPro" id="IPR037522">
    <property type="entry name" value="HD_GYP_dom"/>
</dbReference>
<dbReference type="PROSITE" id="PS51831">
    <property type="entry name" value="HD"/>
    <property type="match status" value="1"/>
</dbReference>
<evidence type="ECO:0000259" key="2">
    <source>
        <dbReference type="PROSITE" id="PS51832"/>
    </source>
</evidence>
<dbReference type="InterPro" id="IPR006674">
    <property type="entry name" value="HD_domain"/>
</dbReference>
<dbReference type="OrthoDB" id="9759601at2"/>
<dbReference type="InterPro" id="IPR003607">
    <property type="entry name" value="HD/PDEase_dom"/>
</dbReference>
<dbReference type="PANTHER" id="PTHR43155:SF2">
    <property type="entry name" value="CYCLIC DI-GMP PHOSPHODIESTERASE PA4108"/>
    <property type="match status" value="1"/>
</dbReference>
<evidence type="ECO:0000313" key="4">
    <source>
        <dbReference type="Proteomes" id="UP000276128"/>
    </source>
</evidence>
<feature type="domain" description="HD-GYP" evidence="2">
    <location>
        <begin position="154"/>
        <end position="349"/>
    </location>
</feature>
<reference evidence="3 4" key="1">
    <citation type="submission" date="2018-12" db="EMBL/GenBank/DDBJ databases">
        <title>Bacillus ochoae sp. nov., Paenibacillus whitsoniae sp. nov., Paenibacillus spiritus sp. nov. Isolated from the Mars Exploration Rover during spacecraft assembly.</title>
        <authorList>
            <person name="Seuylemezian A."/>
            <person name="Vaishampayan P."/>
        </authorList>
    </citation>
    <scope>NUCLEOTIDE SEQUENCE [LARGE SCALE GENOMIC DNA]</scope>
    <source>
        <strain evidence="3 4">MER 54</strain>
    </source>
</reference>
<dbReference type="NCBIfam" id="TIGR00277">
    <property type="entry name" value="HDIG"/>
    <property type="match status" value="1"/>
</dbReference>
<comment type="caution">
    <text evidence="3">The sequence shown here is derived from an EMBL/GenBank/DDBJ whole genome shotgun (WGS) entry which is preliminary data.</text>
</comment>
<evidence type="ECO:0000259" key="1">
    <source>
        <dbReference type="PROSITE" id="PS51831"/>
    </source>
</evidence>
<dbReference type="PROSITE" id="PS51832">
    <property type="entry name" value="HD_GYP"/>
    <property type="match status" value="1"/>
</dbReference>
<organism evidence="3 4">
    <name type="scientific">Paenibacillus whitsoniae</name>
    <dbReference type="NCBI Taxonomy" id="2496558"/>
    <lineage>
        <taxon>Bacteria</taxon>
        <taxon>Bacillati</taxon>
        <taxon>Bacillota</taxon>
        <taxon>Bacilli</taxon>
        <taxon>Bacillales</taxon>
        <taxon>Paenibacillaceae</taxon>
        <taxon>Paenibacillus</taxon>
    </lineage>
</organism>